<dbReference type="AlphaFoldDB" id="A0AAV7ETH9"/>
<sequence length="154" mass="16221">MGSATLKVEKEFMAVTALIDRVHLFQKEAEASLDFLLAEHNEVLINAFLFLLRAKGETYEEIVGLARAMIKCCKKVEGITNGVDIVGIGGDGATTVNISTGASILATTSGAKSESFSLLQQGSRSSSSACGSADVPEVLGVSIDLNPQVCCVHW</sequence>
<dbReference type="InterPro" id="IPR036320">
    <property type="entry name" value="Glycosyl_Trfase_fam3_N_dom_sf"/>
</dbReference>
<evidence type="ECO:0000313" key="6">
    <source>
        <dbReference type="Proteomes" id="UP000825729"/>
    </source>
</evidence>
<reference evidence="5 6" key="1">
    <citation type="submission" date="2021-07" db="EMBL/GenBank/DDBJ databases">
        <title>The Aristolochia fimbriata genome: insights into angiosperm evolution, floral development and chemical biosynthesis.</title>
        <authorList>
            <person name="Jiao Y."/>
        </authorList>
    </citation>
    <scope>NUCLEOTIDE SEQUENCE [LARGE SCALE GENOMIC DNA]</scope>
    <source>
        <strain evidence="5">IBCAS-2021</strain>
        <tissue evidence="5">Leaf</tissue>
    </source>
</reference>
<gene>
    <name evidence="5" type="ORF">H6P81_010538</name>
</gene>
<dbReference type="GO" id="GO:0005829">
    <property type="term" value="C:cytosol"/>
    <property type="evidence" value="ECO:0007669"/>
    <property type="project" value="TreeGrafter"/>
</dbReference>
<dbReference type="EMBL" id="JAINDJ010000004">
    <property type="protein sequence ID" value="KAG9450573.1"/>
    <property type="molecule type" value="Genomic_DNA"/>
</dbReference>
<dbReference type="SUPFAM" id="SSF47648">
    <property type="entry name" value="Nucleoside phosphorylase/phosphoribosyltransferase N-terminal domain"/>
    <property type="match status" value="1"/>
</dbReference>
<protein>
    <submittedName>
        <fullName evidence="5">Uncharacterized protein</fullName>
    </submittedName>
</protein>
<keyword evidence="6" id="KW-1185">Reference proteome</keyword>
<evidence type="ECO:0000259" key="3">
    <source>
        <dbReference type="Pfam" id="PF00591"/>
    </source>
</evidence>
<dbReference type="InterPro" id="IPR005940">
    <property type="entry name" value="Anthranilate_Pribosyl_Tfrase"/>
</dbReference>
<dbReference type="InterPro" id="IPR000312">
    <property type="entry name" value="Glycosyl_Trfase_fam3"/>
</dbReference>
<dbReference type="PANTHER" id="PTHR43285:SF2">
    <property type="entry name" value="ANTHRANILATE PHOSPHORIBOSYLTRANSFERASE"/>
    <property type="match status" value="1"/>
</dbReference>
<dbReference type="SUPFAM" id="SSF52418">
    <property type="entry name" value="Nucleoside phosphorylase/phosphoribosyltransferase catalytic domain"/>
    <property type="match status" value="1"/>
</dbReference>
<accession>A0AAV7ETH9</accession>
<dbReference type="Proteomes" id="UP000825729">
    <property type="component" value="Unassembled WGS sequence"/>
</dbReference>
<dbReference type="InterPro" id="IPR035902">
    <property type="entry name" value="Nuc_phospho_transferase"/>
</dbReference>
<dbReference type="Pfam" id="PF00591">
    <property type="entry name" value="Glycos_transf_3"/>
    <property type="match status" value="1"/>
</dbReference>
<feature type="domain" description="Glycosyl transferase family 3" evidence="3">
    <location>
        <begin position="82"/>
        <end position="148"/>
    </location>
</feature>
<dbReference type="Gene3D" id="1.20.970.10">
    <property type="entry name" value="Transferase, Pyrimidine Nucleoside Phosphorylase, Chain C"/>
    <property type="match status" value="1"/>
</dbReference>
<proteinExistence type="predicted"/>
<dbReference type="Pfam" id="PF02885">
    <property type="entry name" value="Glycos_trans_3N"/>
    <property type="match status" value="1"/>
</dbReference>
<evidence type="ECO:0000256" key="2">
    <source>
        <dbReference type="ARBA" id="ARBA00022679"/>
    </source>
</evidence>
<dbReference type="PANTHER" id="PTHR43285">
    <property type="entry name" value="ANTHRANILATE PHOSPHORIBOSYLTRANSFERASE"/>
    <property type="match status" value="1"/>
</dbReference>
<keyword evidence="1" id="KW-0328">Glycosyltransferase</keyword>
<dbReference type="InterPro" id="IPR017459">
    <property type="entry name" value="Glycosyl_Trfase_fam3_N_dom"/>
</dbReference>
<evidence type="ECO:0000313" key="5">
    <source>
        <dbReference type="EMBL" id="KAG9450573.1"/>
    </source>
</evidence>
<comment type="caution">
    <text evidence="5">The sequence shown here is derived from an EMBL/GenBank/DDBJ whole genome shotgun (WGS) entry which is preliminary data.</text>
</comment>
<dbReference type="GO" id="GO:0004048">
    <property type="term" value="F:anthranilate phosphoribosyltransferase activity"/>
    <property type="evidence" value="ECO:0007669"/>
    <property type="project" value="InterPro"/>
</dbReference>
<organism evidence="5 6">
    <name type="scientific">Aristolochia fimbriata</name>
    <name type="common">White veined hardy Dutchman's pipe vine</name>
    <dbReference type="NCBI Taxonomy" id="158543"/>
    <lineage>
        <taxon>Eukaryota</taxon>
        <taxon>Viridiplantae</taxon>
        <taxon>Streptophyta</taxon>
        <taxon>Embryophyta</taxon>
        <taxon>Tracheophyta</taxon>
        <taxon>Spermatophyta</taxon>
        <taxon>Magnoliopsida</taxon>
        <taxon>Magnoliidae</taxon>
        <taxon>Piperales</taxon>
        <taxon>Aristolochiaceae</taxon>
        <taxon>Aristolochia</taxon>
    </lineage>
</organism>
<dbReference type="GO" id="GO:0000162">
    <property type="term" value="P:L-tryptophan biosynthetic process"/>
    <property type="evidence" value="ECO:0007669"/>
    <property type="project" value="InterPro"/>
</dbReference>
<name>A0AAV7ETH9_ARIFI</name>
<dbReference type="Gene3D" id="3.40.1030.10">
    <property type="entry name" value="Nucleoside phosphorylase/phosphoribosyltransferase catalytic domain"/>
    <property type="match status" value="1"/>
</dbReference>
<evidence type="ECO:0000259" key="4">
    <source>
        <dbReference type="Pfam" id="PF02885"/>
    </source>
</evidence>
<evidence type="ECO:0000256" key="1">
    <source>
        <dbReference type="ARBA" id="ARBA00022676"/>
    </source>
</evidence>
<keyword evidence="2" id="KW-0808">Transferase</keyword>
<feature type="domain" description="Glycosyl transferase family 3 N-terminal" evidence="4">
    <location>
        <begin position="16"/>
        <end position="71"/>
    </location>
</feature>